<keyword evidence="1" id="KW-0812">Transmembrane</keyword>
<reference evidence="3" key="1">
    <citation type="submission" date="2022-11" db="EMBL/GenBank/DDBJ databases">
        <title>High-quality draft genome sequence of Galbibacter sp. strain CMA-7.</title>
        <authorList>
            <person name="Wei L."/>
            <person name="Dong C."/>
            <person name="Shao Z."/>
        </authorList>
    </citation>
    <scope>NUCLEOTIDE SEQUENCE</scope>
    <source>
        <strain evidence="3">CMA-7</strain>
    </source>
</reference>
<keyword evidence="1" id="KW-0472">Membrane</keyword>
<keyword evidence="4" id="KW-1185">Reference proteome</keyword>
<keyword evidence="3" id="KW-0808">Transferase</keyword>
<dbReference type="Pfam" id="PF06580">
    <property type="entry name" value="His_kinase"/>
    <property type="match status" value="1"/>
</dbReference>
<dbReference type="InterPro" id="IPR036890">
    <property type="entry name" value="HATPase_C_sf"/>
</dbReference>
<feature type="transmembrane region" description="Helical" evidence="1">
    <location>
        <begin position="12"/>
        <end position="33"/>
    </location>
</feature>
<feature type="transmembrane region" description="Helical" evidence="1">
    <location>
        <begin position="107"/>
        <end position="127"/>
    </location>
</feature>
<evidence type="ECO:0000313" key="3">
    <source>
        <dbReference type="EMBL" id="MDG3585700.1"/>
    </source>
</evidence>
<dbReference type="SUPFAM" id="SSF55874">
    <property type="entry name" value="ATPase domain of HSP90 chaperone/DNA topoisomerase II/histidine kinase"/>
    <property type="match status" value="1"/>
</dbReference>
<dbReference type="Proteomes" id="UP001153642">
    <property type="component" value="Unassembled WGS sequence"/>
</dbReference>
<feature type="domain" description="Signal transduction histidine kinase internal region" evidence="2">
    <location>
        <begin position="146"/>
        <end position="224"/>
    </location>
</feature>
<dbReference type="RefSeq" id="WP_277899043.1">
    <property type="nucleotide sequence ID" value="NZ_JAPMUA010000002.1"/>
</dbReference>
<gene>
    <name evidence="3" type="ORF">OSR52_07445</name>
</gene>
<dbReference type="PANTHER" id="PTHR34220:SF7">
    <property type="entry name" value="SENSOR HISTIDINE KINASE YPDA"/>
    <property type="match status" value="1"/>
</dbReference>
<feature type="transmembrane region" description="Helical" evidence="1">
    <location>
        <begin position="39"/>
        <end position="61"/>
    </location>
</feature>
<dbReference type="PANTHER" id="PTHR34220">
    <property type="entry name" value="SENSOR HISTIDINE KINASE YPDA"/>
    <property type="match status" value="1"/>
</dbReference>
<dbReference type="EMBL" id="JAPMUA010000002">
    <property type="protein sequence ID" value="MDG3585700.1"/>
    <property type="molecule type" value="Genomic_DNA"/>
</dbReference>
<keyword evidence="3" id="KW-0418">Kinase</keyword>
<evidence type="ECO:0000313" key="4">
    <source>
        <dbReference type="Proteomes" id="UP001153642"/>
    </source>
</evidence>
<organism evidence="3 4">
    <name type="scientific">Galbibacter pacificus</name>
    <dbReference type="NCBI Taxonomy" id="2996052"/>
    <lineage>
        <taxon>Bacteria</taxon>
        <taxon>Pseudomonadati</taxon>
        <taxon>Bacteroidota</taxon>
        <taxon>Flavobacteriia</taxon>
        <taxon>Flavobacteriales</taxon>
        <taxon>Flavobacteriaceae</taxon>
        <taxon>Galbibacter</taxon>
    </lineage>
</organism>
<dbReference type="InterPro" id="IPR010559">
    <property type="entry name" value="Sig_transdc_His_kin_internal"/>
</dbReference>
<dbReference type="InterPro" id="IPR050640">
    <property type="entry name" value="Bact_2-comp_sensor_kinase"/>
</dbReference>
<sequence>MHLLKNSDSLTITFHIIIWGMILSLPLIIPGVYHNFFPMSFNLIAGFIHLGIFYFNAYFLYPKLVSRRHWWLYIISLVLLIVFAFSLKHFILKIVFPGTTVTEDMDALLGFPNLLSIVVSIIYKVVLDRINYEKVLKEKQAEQLTSELKFLRSQISPHFIFNVLNNMVSMARHKSDLLEPSLIRLADLIRYMLYESDTQKVHLHREIDYLKSYIELQKIRFDEDVEVRAEMHIQEDDLTIEPMLLIPFVENAFKHGVALTKQPFIYIDLKAEGQNLLFSVKNKFSTEKGESKDRDSGIGLVNVQARLKLLYPNRYRLTISDHNGIFNIHLKLLLS</sequence>
<keyword evidence="1" id="KW-1133">Transmembrane helix</keyword>
<protein>
    <submittedName>
        <fullName evidence="3">Histidine kinase</fullName>
    </submittedName>
</protein>
<proteinExistence type="predicted"/>
<dbReference type="Gene3D" id="3.30.565.10">
    <property type="entry name" value="Histidine kinase-like ATPase, C-terminal domain"/>
    <property type="match status" value="1"/>
</dbReference>
<comment type="caution">
    <text evidence="3">The sequence shown here is derived from an EMBL/GenBank/DDBJ whole genome shotgun (WGS) entry which is preliminary data.</text>
</comment>
<name>A0ABT6FR42_9FLAO</name>
<dbReference type="GO" id="GO:0016301">
    <property type="term" value="F:kinase activity"/>
    <property type="evidence" value="ECO:0007669"/>
    <property type="project" value="UniProtKB-KW"/>
</dbReference>
<accession>A0ABT6FR42</accession>
<evidence type="ECO:0000256" key="1">
    <source>
        <dbReference type="SAM" id="Phobius"/>
    </source>
</evidence>
<evidence type="ECO:0000259" key="2">
    <source>
        <dbReference type="Pfam" id="PF06580"/>
    </source>
</evidence>
<feature type="transmembrane region" description="Helical" evidence="1">
    <location>
        <begin position="70"/>
        <end position="87"/>
    </location>
</feature>